<keyword evidence="3 7" id="KW-0853">WD repeat</keyword>
<gene>
    <name evidence="9" type="ORF">AAG570_004921</name>
</gene>
<evidence type="ECO:0000256" key="5">
    <source>
        <dbReference type="ARBA" id="ARBA00022853"/>
    </source>
</evidence>
<comment type="subcellular location">
    <subcellularLocation>
        <location evidence="1">Nucleus</location>
    </subcellularLocation>
</comment>
<dbReference type="PANTHER" id="PTHR13831">
    <property type="entry name" value="MEMBER OF THE HIR1 FAMILY OF WD-REPEAT PROTEINS"/>
    <property type="match status" value="1"/>
</dbReference>
<protein>
    <recommendedName>
        <fullName evidence="8">CAF1B/HIR1 beta-propeller domain-containing protein</fullName>
    </recommendedName>
</protein>
<sequence>MAPIVLEKKESDEKVPRMLCQLDNHLACVNCVRWSTSGKYLASGGDDKLVMIWTISKSSGGNSVFGGKGKVNLEGWRCAFTLRGHQGDVLDMAWSPNDHWLATCSVDNTVIVWRSDNLPEVAAVLKGHTGLVKGVSWDPVGKYLSSQSDDKSVRIWKTGDWHQEAVIKQPFEKCTGTTLVLRLSWSPDGQYLVTAHAMNGSVPTAQIIDRDGWTHDKDFVGHHMAVTCVRFSNFIMEWDRKGKVARACTCAIGSRDRSVSVWVTSLTRPIVVMEDLFTSPVNDLSWGPRGLSFMACSHDGTTAYLEFSEQEIGSPISEAEKVIRTNFYLMLH</sequence>
<dbReference type="SUPFAM" id="SSF50978">
    <property type="entry name" value="WD40 repeat-like"/>
    <property type="match status" value="1"/>
</dbReference>
<evidence type="ECO:0000256" key="4">
    <source>
        <dbReference type="ARBA" id="ARBA00022737"/>
    </source>
</evidence>
<dbReference type="PROSITE" id="PS50294">
    <property type="entry name" value="WD_REPEATS_REGION"/>
    <property type="match status" value="3"/>
</dbReference>
<evidence type="ECO:0000259" key="8">
    <source>
        <dbReference type="Pfam" id="PF24105"/>
    </source>
</evidence>
<dbReference type="Pfam" id="PF24105">
    <property type="entry name" value="Beta-prop_CAF1B_HIR1"/>
    <property type="match status" value="1"/>
</dbReference>
<dbReference type="GO" id="GO:0005634">
    <property type="term" value="C:nucleus"/>
    <property type="evidence" value="ECO:0007669"/>
    <property type="project" value="UniProtKB-SubCell"/>
</dbReference>
<evidence type="ECO:0000256" key="7">
    <source>
        <dbReference type="PROSITE-ProRule" id="PRU00221"/>
    </source>
</evidence>
<dbReference type="Proteomes" id="UP001558652">
    <property type="component" value="Unassembled WGS sequence"/>
</dbReference>
<comment type="caution">
    <text evidence="9">The sequence shown here is derived from an EMBL/GenBank/DDBJ whole genome shotgun (WGS) entry which is preliminary data.</text>
</comment>
<dbReference type="InterPro" id="IPR015943">
    <property type="entry name" value="WD40/YVTN_repeat-like_dom_sf"/>
</dbReference>
<dbReference type="GO" id="GO:0006325">
    <property type="term" value="P:chromatin organization"/>
    <property type="evidence" value="ECO:0007669"/>
    <property type="project" value="UniProtKB-KW"/>
</dbReference>
<organism evidence="9 10">
    <name type="scientific">Ranatra chinensis</name>
    <dbReference type="NCBI Taxonomy" id="642074"/>
    <lineage>
        <taxon>Eukaryota</taxon>
        <taxon>Metazoa</taxon>
        <taxon>Ecdysozoa</taxon>
        <taxon>Arthropoda</taxon>
        <taxon>Hexapoda</taxon>
        <taxon>Insecta</taxon>
        <taxon>Pterygota</taxon>
        <taxon>Neoptera</taxon>
        <taxon>Paraneoptera</taxon>
        <taxon>Hemiptera</taxon>
        <taxon>Heteroptera</taxon>
        <taxon>Panheteroptera</taxon>
        <taxon>Nepomorpha</taxon>
        <taxon>Nepidae</taxon>
        <taxon>Ranatrinae</taxon>
        <taxon>Ranatra</taxon>
    </lineage>
</organism>
<keyword evidence="10" id="KW-1185">Reference proteome</keyword>
<dbReference type="Pfam" id="PF00400">
    <property type="entry name" value="WD40"/>
    <property type="match status" value="1"/>
</dbReference>
<dbReference type="InterPro" id="IPR031120">
    <property type="entry name" value="HIR1-like"/>
</dbReference>
<accession>A0ABD0XYY1</accession>
<evidence type="ECO:0000256" key="1">
    <source>
        <dbReference type="ARBA" id="ARBA00004123"/>
    </source>
</evidence>
<evidence type="ECO:0000313" key="9">
    <source>
        <dbReference type="EMBL" id="KAL1116447.1"/>
    </source>
</evidence>
<feature type="repeat" description="WD" evidence="7">
    <location>
        <begin position="125"/>
        <end position="157"/>
    </location>
</feature>
<feature type="repeat" description="WD" evidence="7">
    <location>
        <begin position="22"/>
        <end position="63"/>
    </location>
</feature>
<dbReference type="PANTHER" id="PTHR13831:SF0">
    <property type="entry name" value="PROTEIN HIRA"/>
    <property type="match status" value="1"/>
</dbReference>
<keyword evidence="4" id="KW-0677">Repeat</keyword>
<dbReference type="Gene3D" id="2.130.10.10">
    <property type="entry name" value="YVTN repeat-like/Quinoprotein amine dehydrogenase"/>
    <property type="match status" value="2"/>
</dbReference>
<evidence type="ECO:0000256" key="2">
    <source>
        <dbReference type="ARBA" id="ARBA00007306"/>
    </source>
</evidence>
<evidence type="ECO:0000313" key="10">
    <source>
        <dbReference type="Proteomes" id="UP001558652"/>
    </source>
</evidence>
<keyword evidence="5" id="KW-0156">Chromatin regulator</keyword>
<comment type="similarity">
    <text evidence="2">Belongs to the WD repeat HIR1 family.</text>
</comment>
<dbReference type="PROSITE" id="PS50082">
    <property type="entry name" value="WD_REPEATS_2"/>
    <property type="match status" value="3"/>
</dbReference>
<dbReference type="InterPro" id="IPR036322">
    <property type="entry name" value="WD40_repeat_dom_sf"/>
</dbReference>
<proteinExistence type="inferred from homology"/>
<name>A0ABD0XYY1_9HEMI</name>
<reference evidence="9 10" key="1">
    <citation type="submission" date="2024-07" db="EMBL/GenBank/DDBJ databases">
        <title>Chromosome-level genome assembly of the water stick insect Ranatra chinensis (Heteroptera: Nepidae).</title>
        <authorList>
            <person name="Liu X."/>
        </authorList>
    </citation>
    <scope>NUCLEOTIDE SEQUENCE [LARGE SCALE GENOMIC DNA]</scope>
    <source>
        <strain evidence="9">Cailab_2021Rc</strain>
        <tissue evidence="9">Muscle</tissue>
    </source>
</reference>
<dbReference type="SMART" id="SM00320">
    <property type="entry name" value="WD40"/>
    <property type="match status" value="6"/>
</dbReference>
<dbReference type="InterPro" id="IPR001680">
    <property type="entry name" value="WD40_rpt"/>
</dbReference>
<dbReference type="InterPro" id="IPR055410">
    <property type="entry name" value="Beta-prop_CAF1B_HIR1"/>
</dbReference>
<feature type="domain" description="CAF1B/HIR1 beta-propeller" evidence="8">
    <location>
        <begin position="8"/>
        <end position="160"/>
    </location>
</feature>
<dbReference type="EMBL" id="JBFDAA010000017">
    <property type="protein sequence ID" value="KAL1116447.1"/>
    <property type="molecule type" value="Genomic_DNA"/>
</dbReference>
<evidence type="ECO:0000256" key="6">
    <source>
        <dbReference type="ARBA" id="ARBA00023242"/>
    </source>
</evidence>
<dbReference type="AlphaFoldDB" id="A0ABD0XYY1"/>
<keyword evidence="6" id="KW-0539">Nucleus</keyword>
<evidence type="ECO:0000256" key="3">
    <source>
        <dbReference type="ARBA" id="ARBA00022574"/>
    </source>
</evidence>
<feature type="repeat" description="WD" evidence="7">
    <location>
        <begin position="82"/>
        <end position="123"/>
    </location>
</feature>